<dbReference type="Proteomes" id="UP000050488">
    <property type="component" value="Unassembled WGS sequence"/>
</dbReference>
<accession>A0A0Q0UFJ9</accession>
<dbReference type="PATRIC" id="fig|1544413.3.peg.1055"/>
<dbReference type="Gene3D" id="1.20.5.1930">
    <property type="match status" value="1"/>
</dbReference>
<dbReference type="PANTHER" id="PTHR24421:SF10">
    <property type="entry name" value="NITRATE_NITRITE SENSOR PROTEIN NARQ"/>
    <property type="match status" value="1"/>
</dbReference>
<dbReference type="GO" id="GO:0016020">
    <property type="term" value="C:membrane"/>
    <property type="evidence" value="ECO:0007669"/>
    <property type="project" value="InterPro"/>
</dbReference>
<dbReference type="Pfam" id="PF07730">
    <property type="entry name" value="HisKA_3"/>
    <property type="match status" value="1"/>
</dbReference>
<reference evidence="11 12" key="1">
    <citation type="submission" date="2015-10" db="EMBL/GenBank/DDBJ databases">
        <title>Corynebacteirum lowii and Corynebacterium oculi species nova, derived from human clinical disease and and emended description of Corynebacterium mastiditis.</title>
        <authorList>
            <person name="Bernard K."/>
            <person name="Pacheco A.L."/>
            <person name="Mcdougall C."/>
            <person name="Burtx T."/>
            <person name="Weibe D."/>
            <person name="Tyler S."/>
            <person name="Olson A.B."/>
            <person name="Cnockaert M."/>
            <person name="Eguchi H."/>
            <person name="Kuwahara T."/>
            <person name="Nakayama-Imaohji H."/>
            <person name="Boudewijins M."/>
            <person name="Van Hoecke F."/>
            <person name="Bernier A.-M."/>
            <person name="Vandamme P."/>
        </authorList>
    </citation>
    <scope>NUCLEOTIDE SEQUENCE [LARGE SCALE GENOMIC DNA]</scope>
    <source>
        <strain evidence="11 12">NML 130206</strain>
    </source>
</reference>
<feature type="domain" description="Histidine kinase/HSP90-like ATPase" evidence="9">
    <location>
        <begin position="144"/>
        <end position="221"/>
    </location>
</feature>
<comment type="catalytic activity">
    <reaction evidence="1">
        <text>ATP + protein L-histidine = ADP + protein N-phospho-L-histidine.</text>
        <dbReference type="EC" id="2.7.13.3"/>
    </reaction>
</comment>
<evidence type="ECO:0000256" key="1">
    <source>
        <dbReference type="ARBA" id="ARBA00000085"/>
    </source>
</evidence>
<dbReference type="Pfam" id="PF02518">
    <property type="entry name" value="HATPase_c"/>
    <property type="match status" value="1"/>
</dbReference>
<keyword evidence="12" id="KW-1185">Reference proteome</keyword>
<proteinExistence type="predicted"/>
<evidence type="ECO:0000256" key="3">
    <source>
        <dbReference type="ARBA" id="ARBA00022553"/>
    </source>
</evidence>
<dbReference type="Gene3D" id="3.30.565.10">
    <property type="entry name" value="Histidine kinase-like ATPase, C-terminal domain"/>
    <property type="match status" value="1"/>
</dbReference>
<keyword evidence="5" id="KW-0547">Nucleotide-binding</keyword>
<evidence type="ECO:0000313" key="11">
    <source>
        <dbReference type="EMBL" id="KQB86839.1"/>
    </source>
</evidence>
<protein>
    <recommendedName>
        <fullName evidence="2">histidine kinase</fullName>
        <ecNumber evidence="2">2.7.13.3</ecNumber>
    </recommendedName>
</protein>
<evidence type="ECO:0000256" key="6">
    <source>
        <dbReference type="ARBA" id="ARBA00022777"/>
    </source>
</evidence>
<comment type="caution">
    <text evidence="11">The sequence shown here is derived from an EMBL/GenBank/DDBJ whole genome shotgun (WGS) entry which is preliminary data.</text>
</comment>
<organism evidence="11 12">
    <name type="scientific">Corynebacterium lowii</name>
    <dbReference type="NCBI Taxonomy" id="1544413"/>
    <lineage>
        <taxon>Bacteria</taxon>
        <taxon>Bacillati</taxon>
        <taxon>Actinomycetota</taxon>
        <taxon>Actinomycetes</taxon>
        <taxon>Mycobacteriales</taxon>
        <taxon>Corynebacteriaceae</taxon>
        <taxon>Corynebacterium</taxon>
    </lineage>
</organism>
<dbReference type="GO" id="GO:0046983">
    <property type="term" value="F:protein dimerization activity"/>
    <property type="evidence" value="ECO:0007669"/>
    <property type="project" value="InterPro"/>
</dbReference>
<dbReference type="PANTHER" id="PTHR24421">
    <property type="entry name" value="NITRATE/NITRITE SENSOR PROTEIN NARX-RELATED"/>
    <property type="match status" value="1"/>
</dbReference>
<feature type="domain" description="Signal transduction histidine kinase subgroup 3 dimerisation and phosphoacceptor" evidence="10">
    <location>
        <begin position="36"/>
        <end position="100"/>
    </location>
</feature>
<evidence type="ECO:0000256" key="2">
    <source>
        <dbReference type="ARBA" id="ARBA00012438"/>
    </source>
</evidence>
<evidence type="ECO:0000256" key="5">
    <source>
        <dbReference type="ARBA" id="ARBA00022741"/>
    </source>
</evidence>
<evidence type="ECO:0000256" key="7">
    <source>
        <dbReference type="ARBA" id="ARBA00022840"/>
    </source>
</evidence>
<keyword evidence="8" id="KW-0902">Two-component regulatory system</keyword>
<dbReference type="RefSeq" id="WP_055177212.1">
    <property type="nucleotide sequence ID" value="NZ_JAUSQY010000001.1"/>
</dbReference>
<dbReference type="InterPro" id="IPR050482">
    <property type="entry name" value="Sensor_HK_TwoCompSys"/>
</dbReference>
<keyword evidence="3" id="KW-0597">Phosphoprotein</keyword>
<evidence type="ECO:0000313" key="12">
    <source>
        <dbReference type="Proteomes" id="UP000050488"/>
    </source>
</evidence>
<dbReference type="EC" id="2.7.13.3" evidence="2"/>
<dbReference type="InterPro" id="IPR011712">
    <property type="entry name" value="Sig_transdc_His_kin_sub3_dim/P"/>
</dbReference>
<evidence type="ECO:0000259" key="9">
    <source>
        <dbReference type="Pfam" id="PF02518"/>
    </source>
</evidence>
<dbReference type="AlphaFoldDB" id="A0A0Q0UFJ9"/>
<name>A0A0Q0UFJ9_9CORY</name>
<dbReference type="InterPro" id="IPR036890">
    <property type="entry name" value="HATPase_C_sf"/>
</dbReference>
<dbReference type="GO" id="GO:0005524">
    <property type="term" value="F:ATP binding"/>
    <property type="evidence" value="ECO:0007669"/>
    <property type="project" value="UniProtKB-KW"/>
</dbReference>
<dbReference type="EMBL" id="LKEV01000002">
    <property type="protein sequence ID" value="KQB86839.1"/>
    <property type="molecule type" value="Genomic_DNA"/>
</dbReference>
<dbReference type="CDD" id="cd16917">
    <property type="entry name" value="HATPase_UhpB-NarQ-NarX-like"/>
    <property type="match status" value="1"/>
</dbReference>
<gene>
    <name evidence="11" type="primary">vraS</name>
    <name evidence="11" type="ORF">Clow_01047</name>
</gene>
<dbReference type="STRING" id="1544413.Clow_01047"/>
<dbReference type="SUPFAM" id="SSF55874">
    <property type="entry name" value="ATPase domain of HSP90 chaperone/DNA topoisomerase II/histidine kinase"/>
    <property type="match status" value="1"/>
</dbReference>
<dbReference type="InterPro" id="IPR003594">
    <property type="entry name" value="HATPase_dom"/>
</dbReference>
<evidence type="ECO:0000256" key="4">
    <source>
        <dbReference type="ARBA" id="ARBA00022679"/>
    </source>
</evidence>
<keyword evidence="4 11" id="KW-0808">Transferase</keyword>
<sequence length="232" mass="24353">MKRTRRQGLSHEQRQAQTIAELTASRRAIADAYEVERQRIERDLHDGTQQYLVAASIKLGEATLDAQGQTFDLLRAAKADLDAGLAALRATVRGVHPQVLSDHGLAAAVRDIAASYGPHVSVHTPHELPELSPSVLAAGYFFTAEALTNAAKHAPGAEVSVLLAADAALRITVVDEGPGGATLRAGHGLVGMRERLVAFGGELRLTSPAGGPTRVGCAIPLLLERGESGVAL</sequence>
<keyword evidence="7" id="KW-0067">ATP-binding</keyword>
<keyword evidence="6" id="KW-0418">Kinase</keyword>
<evidence type="ECO:0000259" key="10">
    <source>
        <dbReference type="Pfam" id="PF07730"/>
    </source>
</evidence>
<evidence type="ECO:0000256" key="8">
    <source>
        <dbReference type="ARBA" id="ARBA00023012"/>
    </source>
</evidence>
<dbReference type="GO" id="GO:0000155">
    <property type="term" value="F:phosphorelay sensor kinase activity"/>
    <property type="evidence" value="ECO:0007669"/>
    <property type="project" value="InterPro"/>
</dbReference>